<reference evidence="2" key="2">
    <citation type="submission" date="2023-01" db="EMBL/GenBank/DDBJ databases">
        <title>Human gut microbiome strain richness.</title>
        <authorList>
            <person name="Chen-Liaw A."/>
        </authorList>
    </citation>
    <scope>NUCLEOTIDE SEQUENCE</scope>
    <source>
        <strain evidence="2">2225st1_A6_2225SCRN_200828</strain>
    </source>
</reference>
<dbReference type="RefSeq" id="WP_155857088.1">
    <property type="nucleotide sequence ID" value="NZ_BAABZG010000001.1"/>
</dbReference>
<reference evidence="1 3" key="1">
    <citation type="submission" date="2015-09" db="EMBL/GenBank/DDBJ databases">
        <authorList>
            <consortium name="Pathogen Informatics"/>
        </authorList>
    </citation>
    <scope>NUCLEOTIDE SEQUENCE [LARGE SCALE GENOMIC DNA]</scope>
    <source>
        <strain evidence="1 3">2789STDY5608854</strain>
    </source>
</reference>
<dbReference type="GO" id="GO:0004803">
    <property type="term" value="F:transposase activity"/>
    <property type="evidence" value="ECO:0007669"/>
    <property type="project" value="InterPro"/>
</dbReference>
<evidence type="ECO:0000313" key="1">
    <source>
        <dbReference type="EMBL" id="CUO66764.1"/>
    </source>
</evidence>
<dbReference type="GO" id="GO:0003677">
    <property type="term" value="F:DNA binding"/>
    <property type="evidence" value="ECO:0007669"/>
    <property type="project" value="InterPro"/>
</dbReference>
<dbReference type="Proteomes" id="UP000095746">
    <property type="component" value="Unassembled WGS sequence"/>
</dbReference>
<organism evidence="1 3">
    <name type="scientific">Flavonifractor plautii</name>
    <name type="common">Fusobacterium plautii</name>
    <dbReference type="NCBI Taxonomy" id="292800"/>
    <lineage>
        <taxon>Bacteria</taxon>
        <taxon>Bacillati</taxon>
        <taxon>Bacillota</taxon>
        <taxon>Clostridia</taxon>
        <taxon>Eubacteriales</taxon>
        <taxon>Oscillospiraceae</taxon>
        <taxon>Flavonifractor</taxon>
    </lineage>
</organism>
<gene>
    <name evidence="1" type="ORF">ERS852411_01940</name>
    <name evidence="2" type="ORF">PND83_21175</name>
</gene>
<accession>A0A174GW12</accession>
<dbReference type="AlphaFoldDB" id="A0A174GW12"/>
<name>A0A174GW12_FLAPL</name>
<dbReference type="Proteomes" id="UP001211006">
    <property type="component" value="Unassembled WGS sequence"/>
</dbReference>
<dbReference type="EMBL" id="CYZT01000138">
    <property type="protein sequence ID" value="CUO66764.1"/>
    <property type="molecule type" value="Genomic_DNA"/>
</dbReference>
<dbReference type="GO" id="GO:0006313">
    <property type="term" value="P:DNA transposition"/>
    <property type="evidence" value="ECO:0007669"/>
    <property type="project" value="InterPro"/>
</dbReference>
<evidence type="ECO:0000313" key="3">
    <source>
        <dbReference type="Proteomes" id="UP000095746"/>
    </source>
</evidence>
<dbReference type="EMBL" id="JAQLWO010000035">
    <property type="protein sequence ID" value="MDB7908500.1"/>
    <property type="molecule type" value="Genomic_DNA"/>
</dbReference>
<evidence type="ECO:0000313" key="2">
    <source>
        <dbReference type="EMBL" id="MDB7908500.1"/>
    </source>
</evidence>
<proteinExistence type="predicted"/>
<dbReference type="Gene3D" id="3.30.70.1290">
    <property type="entry name" value="Transposase IS200-like"/>
    <property type="match status" value="1"/>
</dbReference>
<dbReference type="InterPro" id="IPR036515">
    <property type="entry name" value="Transposase_17_sf"/>
</dbReference>
<sequence>MQQFKAAVSRRSARKGLWQSGYYGPIIRKDADPAETRQSIADNPLNWILNKD</sequence>
<protein>
    <submittedName>
        <fullName evidence="1">Transposase and inactivated derivatives</fullName>
    </submittedName>
</protein>